<name>A0A9P4NYQ1_9PEZI</name>
<dbReference type="FunFam" id="2.130.10.10:FF:000848">
    <property type="entry name" value="SNARE-dependent exocytosis protein (Sro7), putative"/>
    <property type="match status" value="1"/>
</dbReference>
<evidence type="ECO:0000256" key="4">
    <source>
        <dbReference type="ARBA" id="ARBA00022737"/>
    </source>
</evidence>
<dbReference type="EMBL" id="MU007019">
    <property type="protein sequence ID" value="KAF2433713.1"/>
    <property type="molecule type" value="Genomic_DNA"/>
</dbReference>
<evidence type="ECO:0000256" key="3">
    <source>
        <dbReference type="ARBA" id="ARBA00022574"/>
    </source>
</evidence>
<dbReference type="GO" id="GO:0005737">
    <property type="term" value="C:cytoplasm"/>
    <property type="evidence" value="ECO:0007669"/>
    <property type="project" value="TreeGrafter"/>
</dbReference>
<evidence type="ECO:0000256" key="2">
    <source>
        <dbReference type="ARBA" id="ARBA00022483"/>
    </source>
</evidence>
<dbReference type="InterPro" id="IPR019775">
    <property type="entry name" value="WD40_repeat_CS"/>
</dbReference>
<dbReference type="GO" id="GO:0045159">
    <property type="term" value="F:myosin II binding"/>
    <property type="evidence" value="ECO:0007669"/>
    <property type="project" value="TreeGrafter"/>
</dbReference>
<dbReference type="Pfam" id="PF08596">
    <property type="entry name" value="Lgl_C"/>
    <property type="match status" value="1"/>
</dbReference>
<dbReference type="InterPro" id="IPR001680">
    <property type="entry name" value="WD40_rpt"/>
</dbReference>
<dbReference type="InterPro" id="IPR013905">
    <property type="entry name" value="Lgl_C_dom"/>
</dbReference>
<evidence type="ECO:0000259" key="7">
    <source>
        <dbReference type="Pfam" id="PF08596"/>
    </source>
</evidence>
<dbReference type="GO" id="GO:0006893">
    <property type="term" value="P:Golgi to plasma membrane transport"/>
    <property type="evidence" value="ECO:0007669"/>
    <property type="project" value="TreeGrafter"/>
</dbReference>
<proteinExistence type="inferred from homology"/>
<comment type="caution">
    <text evidence="8">The sequence shown here is derived from an EMBL/GenBank/DDBJ whole genome shotgun (WGS) entry which is preliminary data.</text>
</comment>
<dbReference type="InterPro" id="IPR036322">
    <property type="entry name" value="WD40_repeat_dom_sf"/>
</dbReference>
<reference evidence="8" key="1">
    <citation type="journal article" date="2020" name="Stud. Mycol.">
        <title>101 Dothideomycetes genomes: a test case for predicting lifestyles and emergence of pathogens.</title>
        <authorList>
            <person name="Haridas S."/>
            <person name="Albert R."/>
            <person name="Binder M."/>
            <person name="Bloem J."/>
            <person name="Labutti K."/>
            <person name="Salamov A."/>
            <person name="Andreopoulos B."/>
            <person name="Baker S."/>
            <person name="Barry K."/>
            <person name="Bills G."/>
            <person name="Bluhm B."/>
            <person name="Cannon C."/>
            <person name="Castanera R."/>
            <person name="Culley D."/>
            <person name="Daum C."/>
            <person name="Ezra D."/>
            <person name="Gonzalez J."/>
            <person name="Henrissat B."/>
            <person name="Kuo A."/>
            <person name="Liang C."/>
            <person name="Lipzen A."/>
            <person name="Lutzoni F."/>
            <person name="Magnuson J."/>
            <person name="Mondo S."/>
            <person name="Nolan M."/>
            <person name="Ohm R."/>
            <person name="Pangilinan J."/>
            <person name="Park H.-J."/>
            <person name="Ramirez L."/>
            <person name="Alfaro M."/>
            <person name="Sun H."/>
            <person name="Tritt A."/>
            <person name="Yoshinaga Y."/>
            <person name="Zwiers L.-H."/>
            <person name="Turgeon B."/>
            <person name="Goodwin S."/>
            <person name="Spatafora J."/>
            <person name="Crous P."/>
            <person name="Grigoriev I."/>
        </authorList>
    </citation>
    <scope>NUCLEOTIDE SEQUENCE</scope>
    <source>
        <strain evidence="8">CBS 130266</strain>
    </source>
</reference>
<feature type="compositionally biased region" description="Low complexity" evidence="6">
    <location>
        <begin position="915"/>
        <end position="934"/>
    </location>
</feature>
<protein>
    <recommendedName>
        <fullName evidence="7">Lethal giant larvae (Lgl)-like C-terminal domain-containing protein</fullName>
    </recommendedName>
</protein>
<evidence type="ECO:0000313" key="9">
    <source>
        <dbReference type="Proteomes" id="UP000800235"/>
    </source>
</evidence>
<dbReference type="PANTHER" id="PTHR10241:SF25">
    <property type="entry name" value="TOMOSYN, ISOFORM C"/>
    <property type="match status" value="1"/>
</dbReference>
<dbReference type="OrthoDB" id="19944at2759"/>
<dbReference type="GO" id="GO:0005886">
    <property type="term" value="C:plasma membrane"/>
    <property type="evidence" value="ECO:0007669"/>
    <property type="project" value="TreeGrafter"/>
</dbReference>
<gene>
    <name evidence="8" type="ORF">EJ08DRAFT_694198</name>
</gene>
<organism evidence="8 9">
    <name type="scientific">Tothia fuscella</name>
    <dbReference type="NCBI Taxonomy" id="1048955"/>
    <lineage>
        <taxon>Eukaryota</taxon>
        <taxon>Fungi</taxon>
        <taxon>Dikarya</taxon>
        <taxon>Ascomycota</taxon>
        <taxon>Pezizomycotina</taxon>
        <taxon>Dothideomycetes</taxon>
        <taxon>Pleosporomycetidae</taxon>
        <taxon>Venturiales</taxon>
        <taxon>Cylindrosympodiaceae</taxon>
        <taxon>Tothia</taxon>
    </lineage>
</organism>
<dbReference type="Proteomes" id="UP000800235">
    <property type="component" value="Unassembled WGS sequence"/>
</dbReference>
<feature type="compositionally biased region" description="Basic and acidic residues" evidence="6">
    <location>
        <begin position="902"/>
        <end position="912"/>
    </location>
</feature>
<feature type="domain" description="Lethal giant larvae (Lgl)-like C-terminal" evidence="7">
    <location>
        <begin position="516"/>
        <end position="905"/>
    </location>
</feature>
<keyword evidence="2" id="KW-0268">Exocytosis</keyword>
<evidence type="ECO:0000256" key="1">
    <source>
        <dbReference type="ARBA" id="ARBA00008070"/>
    </source>
</evidence>
<dbReference type="GO" id="GO:0019905">
    <property type="term" value="F:syntaxin binding"/>
    <property type="evidence" value="ECO:0007669"/>
    <property type="project" value="TreeGrafter"/>
</dbReference>
<accession>A0A9P4NYQ1</accession>
<dbReference type="Gene3D" id="2.130.10.10">
    <property type="entry name" value="YVTN repeat-like/Quinoprotein amine dehydrogenase"/>
    <property type="match status" value="2"/>
</dbReference>
<dbReference type="PROSITE" id="PS50082">
    <property type="entry name" value="WD_REPEATS_2"/>
    <property type="match status" value="1"/>
</dbReference>
<dbReference type="GO" id="GO:0006887">
    <property type="term" value="P:exocytosis"/>
    <property type="evidence" value="ECO:0007669"/>
    <property type="project" value="UniProtKB-KW"/>
</dbReference>
<dbReference type="GO" id="GO:0005096">
    <property type="term" value="F:GTPase activator activity"/>
    <property type="evidence" value="ECO:0007669"/>
    <property type="project" value="TreeGrafter"/>
</dbReference>
<keyword evidence="4" id="KW-0677">Repeat</keyword>
<sequence>MAHLLRGKQAGIQNDLSMGITPDLFVIDDINRYGINSQASVLAYDPVQSLLAVGTNDTKFGVGQIYVFGQKRVSVVFNLQRKASVKILQFCADKLLCIDSRHDLSIYSLETKRLISSYSLPGTVTSMCSDPTLDYVLLGMQTGDVLAYDLDREGMAPFKLPSFWTEQNPKVRVTPIISLSLHPRDIGSLLIGYAEGACIYSFKQNKPLRFFQYEVPRNAPGGDSDPTSMNVVRHPRLTQAVWHPTGTFIMTGHDDSSIVFWDAKDGRILMARTLEDTNINKPGSAAYNPGKQSFAVKEPLFRMAWCPNQDPEDTCILIAGGASTASPSKGLTLFEMGRTPVYATSSWQVFSQYFDSPKRQRMLPTPPGAEVIDFCLLPRSSPHFGGTQDPIAILALLSSGEIISLSFPSGFPITPTNQLHISLTFVHPFISSINLATVERAKWLGLTEKRTQGPLLLKGGHEISRPMKRFEGRNIVQTAHADGTIRLWDAGHGDEIENEDLIQANVGRALGRLDGLDVTKMSFAGASGELAAGTRNGEMVLFRWGHNRNAGKEPGGSGMNKPQALTDITSRTDPSLSDGLLPFTLLDMQNGPCSALKVSDVGFVAVGFDGGSLVVIDLRGPAIIYNSSVQDFIKQDKKGSFRRHSDQAQPRGDYPTTIEFSVMMVDGDSYSSILLHVGTSGGHLATFKILPEAGGRHGVHFAGSVSLDSRIIHIAPINADSGQPAKATQQAVASLRNGLKINGAILAVSETSARLFKPASHKGASKGWDNAACQSAAVSRSEDRGGYALICLFSDGSARAYSIPALKEIGRADVSKVLDPRRLSDAIITCSGDILGWTGPSEVALLNVWGTGLIINRSKDVLFNPDLPIPPRPTISNFQWVSGTQYVTPMDMDLLIGGPDRPPSKRMMDQARSDQVQAKQQARAGGGPAAAQGQQEGYWDYMQRQMAERTEKLNLMGDSVDKLGEASAGWADAAGKFVQQQKKNMIMGAVKGRFGL</sequence>
<dbReference type="PANTHER" id="PTHR10241">
    <property type="entry name" value="LETHAL 2 GIANT LARVAE PROTEIN"/>
    <property type="match status" value="1"/>
</dbReference>
<comment type="similarity">
    <text evidence="1">Belongs to the WD repeat L(2)GL family.</text>
</comment>
<keyword evidence="3 5" id="KW-0853">WD repeat</keyword>
<dbReference type="SMART" id="SM00320">
    <property type="entry name" value="WD40"/>
    <property type="match status" value="3"/>
</dbReference>
<evidence type="ECO:0000313" key="8">
    <source>
        <dbReference type="EMBL" id="KAF2433713.1"/>
    </source>
</evidence>
<evidence type="ECO:0000256" key="5">
    <source>
        <dbReference type="PROSITE-ProRule" id="PRU00221"/>
    </source>
</evidence>
<dbReference type="AlphaFoldDB" id="A0A9P4NYQ1"/>
<feature type="repeat" description="WD" evidence="5">
    <location>
        <begin position="242"/>
        <end position="271"/>
    </location>
</feature>
<dbReference type="PROSITE" id="PS00678">
    <property type="entry name" value="WD_REPEATS_1"/>
    <property type="match status" value="1"/>
</dbReference>
<keyword evidence="9" id="KW-1185">Reference proteome</keyword>
<evidence type="ECO:0000256" key="6">
    <source>
        <dbReference type="SAM" id="MobiDB-lite"/>
    </source>
</evidence>
<dbReference type="Pfam" id="PF00400">
    <property type="entry name" value="WD40"/>
    <property type="match status" value="1"/>
</dbReference>
<dbReference type="SUPFAM" id="SSF50978">
    <property type="entry name" value="WD40 repeat-like"/>
    <property type="match status" value="2"/>
</dbReference>
<feature type="region of interest" description="Disordered" evidence="6">
    <location>
        <begin position="897"/>
        <end position="934"/>
    </location>
</feature>
<dbReference type="InterPro" id="IPR015943">
    <property type="entry name" value="WD40/YVTN_repeat-like_dom_sf"/>
</dbReference>